<dbReference type="PANTHER" id="PTHR31672">
    <property type="entry name" value="BNACNNG10540D PROTEIN"/>
    <property type="match status" value="1"/>
</dbReference>
<name>A0A396H3N0_MEDTR</name>
<dbReference type="Pfam" id="PF00646">
    <property type="entry name" value="F-box"/>
    <property type="match status" value="1"/>
</dbReference>
<proteinExistence type="predicted"/>
<reference evidence="2" key="1">
    <citation type="journal article" date="2018" name="Nat. Plants">
        <title>Whole-genome landscape of Medicago truncatula symbiotic genes.</title>
        <authorList>
            <person name="Pecrix Y."/>
            <person name="Gamas P."/>
            <person name="Carrere S."/>
        </authorList>
    </citation>
    <scope>NUCLEOTIDE SEQUENCE</scope>
    <source>
        <tissue evidence="2">Leaves</tissue>
    </source>
</reference>
<organism evidence="2">
    <name type="scientific">Medicago truncatula</name>
    <name type="common">Barrel medic</name>
    <name type="synonym">Medicago tribuloides</name>
    <dbReference type="NCBI Taxonomy" id="3880"/>
    <lineage>
        <taxon>Eukaryota</taxon>
        <taxon>Viridiplantae</taxon>
        <taxon>Streptophyta</taxon>
        <taxon>Embryophyta</taxon>
        <taxon>Tracheophyta</taxon>
        <taxon>Spermatophyta</taxon>
        <taxon>Magnoliopsida</taxon>
        <taxon>eudicotyledons</taxon>
        <taxon>Gunneridae</taxon>
        <taxon>Pentapetalae</taxon>
        <taxon>rosids</taxon>
        <taxon>fabids</taxon>
        <taxon>Fabales</taxon>
        <taxon>Fabaceae</taxon>
        <taxon>Papilionoideae</taxon>
        <taxon>50 kb inversion clade</taxon>
        <taxon>NPAAA clade</taxon>
        <taxon>Hologalegina</taxon>
        <taxon>IRL clade</taxon>
        <taxon>Trifolieae</taxon>
        <taxon>Medicago</taxon>
    </lineage>
</organism>
<protein>
    <submittedName>
        <fullName evidence="2">Putative F-box domain-containing protein</fullName>
    </submittedName>
</protein>
<dbReference type="Gramene" id="rna40804">
    <property type="protein sequence ID" value="RHN46324.1"/>
    <property type="gene ID" value="gene40804"/>
</dbReference>
<dbReference type="InterPro" id="IPR036047">
    <property type="entry name" value="F-box-like_dom_sf"/>
</dbReference>
<dbReference type="PROSITE" id="PS50181">
    <property type="entry name" value="FBOX"/>
    <property type="match status" value="1"/>
</dbReference>
<dbReference type="AlphaFoldDB" id="A0A396H3N0"/>
<sequence length="406" mass="47284">MIMDTPPNKKIRLHDLSKQTLFLPDELIAEILSHLSVKNMLKLKCLSKSWNTFISDPNFVQMHLKKSSQNPHLAVIYRDIISRVNLIPVPVGLLLKNPSISLDGNDLSSLSNHCMVVGSCNGLICLLYHTESTSPTVKHFKTWFRFWNPATRIRSNILGWLTYRIPRDDIDMLTFLCRFKFTFGYESLSKTYKVVAFRIIKNEGEVKVFSLGDNCWRDIQSFLVLPLNLLPPRRRRGPCCLNDGVHFRGTINWLAMYNQPIIHVEQFAIVSLDLSTESYKQLQLPPGFNEVPFFQPVLRVLMDGICFYHDSKRTEFVLWHMKEYGVQESWTQLLKISYQNLHIRNINDTFKLVCLYVNGDMVIFGKENSDQIILYNLKDKTTVKRSVNRTRWYRSMDYAESLVSVC</sequence>
<dbReference type="SUPFAM" id="SSF81383">
    <property type="entry name" value="F-box domain"/>
    <property type="match status" value="1"/>
</dbReference>
<dbReference type="EMBL" id="PSQE01000007">
    <property type="protein sequence ID" value="RHN46324.1"/>
    <property type="molecule type" value="Genomic_DNA"/>
</dbReference>
<comment type="caution">
    <text evidence="2">The sequence shown here is derived from an EMBL/GenBank/DDBJ whole genome shotgun (WGS) entry which is preliminary data.</text>
</comment>
<dbReference type="NCBIfam" id="TIGR01640">
    <property type="entry name" value="F_box_assoc_1"/>
    <property type="match status" value="1"/>
</dbReference>
<dbReference type="Pfam" id="PF08268">
    <property type="entry name" value="FBA_3"/>
    <property type="match status" value="1"/>
</dbReference>
<feature type="domain" description="F-box" evidence="1">
    <location>
        <begin position="17"/>
        <end position="62"/>
    </location>
</feature>
<dbReference type="InterPro" id="IPR013187">
    <property type="entry name" value="F-box-assoc_dom_typ3"/>
</dbReference>
<dbReference type="InterPro" id="IPR001810">
    <property type="entry name" value="F-box_dom"/>
</dbReference>
<gene>
    <name evidence="2" type="ORF">MtrunA17_Chr7g0241021</name>
</gene>
<dbReference type="Proteomes" id="UP000265566">
    <property type="component" value="Chromosome 7"/>
</dbReference>
<dbReference type="InterPro" id="IPR050796">
    <property type="entry name" value="SCF_F-box_component"/>
</dbReference>
<dbReference type="PANTHER" id="PTHR31672:SF13">
    <property type="entry name" value="F-BOX PROTEIN CPR30-LIKE"/>
    <property type="match status" value="1"/>
</dbReference>
<evidence type="ECO:0000313" key="2">
    <source>
        <dbReference type="EMBL" id="RHN46324.1"/>
    </source>
</evidence>
<accession>A0A396H3N0</accession>
<evidence type="ECO:0000259" key="1">
    <source>
        <dbReference type="PROSITE" id="PS50181"/>
    </source>
</evidence>
<dbReference type="InterPro" id="IPR017451">
    <property type="entry name" value="F-box-assoc_interact_dom"/>
</dbReference>
<dbReference type="Gene3D" id="1.20.1280.50">
    <property type="match status" value="1"/>
</dbReference>
<dbReference type="SMART" id="SM00256">
    <property type="entry name" value="FBOX"/>
    <property type="match status" value="1"/>
</dbReference>